<keyword evidence="7 9" id="KW-0460">Magnesium</keyword>
<sequence>MKDIITSIVFSFFISIIIGRLIIPALKKEKIGQYIREEQPKNHIKKAGTPIFGGFIFIISTIVTSVVMIKEFNNEVMFIILSILIFATIGFIDDALKTFKKKNEGLKVIQKLILILIGASYLIYFAQQNLNIGDILLIPFTLKNIHIGILYIPFILFFYTCVTNAVNLTDGLDGLAGTVTMLIAIFFTTVCILFDKDNLAIVCGSLFASLIGFLKFNKFPAKVIMGDTGSLALGGFVASIAIILKLPLIIPIIGGIYLIETLTTFIQILVFKITGKKVFKMTPIHHSFELSGYHETKIVKMFSLITVALCIIGYLSLIKILQF</sequence>
<feature type="transmembrane region" description="Helical" evidence="7">
    <location>
        <begin position="223"/>
        <end position="243"/>
    </location>
</feature>
<dbReference type="CDD" id="cd06852">
    <property type="entry name" value="GT_MraY"/>
    <property type="match status" value="1"/>
</dbReference>
<evidence type="ECO:0000256" key="7">
    <source>
        <dbReference type="HAMAP-Rule" id="MF_00038"/>
    </source>
</evidence>
<keyword evidence="7" id="KW-0573">Peptidoglycan synthesis</keyword>
<feature type="transmembrane region" description="Helical" evidence="7">
    <location>
        <begin position="6"/>
        <end position="26"/>
    </location>
</feature>
<keyword evidence="7" id="KW-0961">Cell wall biogenesis/degradation</keyword>
<evidence type="ECO:0000256" key="1">
    <source>
        <dbReference type="ARBA" id="ARBA00004141"/>
    </source>
</evidence>
<keyword evidence="7" id="KW-1003">Cell membrane</keyword>
<dbReference type="UniPathway" id="UPA00219"/>
<comment type="subcellular location">
    <subcellularLocation>
        <location evidence="7">Cell membrane</location>
        <topology evidence="7">Multi-pass membrane protein</topology>
    </subcellularLocation>
    <subcellularLocation>
        <location evidence="1">Membrane</location>
        <topology evidence="1">Multi-pass membrane protein</topology>
    </subcellularLocation>
</comment>
<feature type="transmembrane region" description="Helical" evidence="7">
    <location>
        <begin position="76"/>
        <end position="96"/>
    </location>
</feature>
<keyword evidence="7" id="KW-0133">Cell shape</keyword>
<comment type="function">
    <text evidence="7">Catalyzes the initial step of the lipid cycle reactions in the biosynthesis of the cell wall peptidoglycan: transfers peptidoglycan precursor phospho-MurNAc-pentapeptide from UDP-MurNAc-pentapeptide onto the lipid carrier undecaprenyl phosphate, yielding undecaprenyl-pyrophosphoryl-MurNAc-pentapeptide, known as lipid I.</text>
</comment>
<keyword evidence="7" id="KW-0131">Cell cycle</keyword>
<feature type="transmembrane region" description="Helical" evidence="7">
    <location>
        <begin position="249"/>
        <end position="271"/>
    </location>
</feature>
<feature type="binding site" evidence="9">
    <location>
        <position position="227"/>
    </location>
    <ligand>
        <name>Mg(2+)</name>
        <dbReference type="ChEBI" id="CHEBI:18420"/>
    </ligand>
</feature>
<dbReference type="HAMAP" id="MF_00038">
    <property type="entry name" value="MraY"/>
    <property type="match status" value="1"/>
</dbReference>
<dbReference type="InterPro" id="IPR000715">
    <property type="entry name" value="Glycosyl_transferase_4"/>
</dbReference>
<keyword evidence="7 9" id="KW-0479">Metal-binding</keyword>
<evidence type="ECO:0000256" key="6">
    <source>
        <dbReference type="ARBA" id="ARBA00023136"/>
    </source>
</evidence>
<protein>
    <recommendedName>
        <fullName evidence="7 8">Phospho-N-acetylmuramoyl-pentapeptide-transferase</fullName>
        <ecNumber evidence="7 8">2.7.8.13</ecNumber>
    </recommendedName>
    <alternativeName>
        <fullName evidence="7">UDP-MurNAc-pentapeptide phosphotransferase</fullName>
    </alternativeName>
</protein>
<evidence type="ECO:0000256" key="5">
    <source>
        <dbReference type="ARBA" id="ARBA00022989"/>
    </source>
</evidence>
<dbReference type="GO" id="GO:0071555">
    <property type="term" value="P:cell wall organization"/>
    <property type="evidence" value="ECO:0007669"/>
    <property type="project" value="UniProtKB-KW"/>
</dbReference>
<evidence type="ECO:0000313" key="11">
    <source>
        <dbReference type="Proteomes" id="UP000580568"/>
    </source>
</evidence>
<proteinExistence type="inferred from homology"/>
<dbReference type="EC" id="2.7.8.13" evidence="7 8"/>
<feature type="transmembrane region" description="Helical" evidence="7">
    <location>
        <begin position="47"/>
        <end position="70"/>
    </location>
</feature>
<dbReference type="GO" id="GO:0051301">
    <property type="term" value="P:cell division"/>
    <property type="evidence" value="ECO:0007669"/>
    <property type="project" value="UniProtKB-KW"/>
</dbReference>
<dbReference type="PANTHER" id="PTHR22926:SF5">
    <property type="entry name" value="PHOSPHO-N-ACETYLMURAMOYL-PENTAPEPTIDE-TRANSFERASE HOMOLOG"/>
    <property type="match status" value="1"/>
</dbReference>
<feature type="transmembrane region" description="Helical" evidence="7">
    <location>
        <begin position="174"/>
        <end position="193"/>
    </location>
</feature>
<dbReference type="NCBIfam" id="TIGR00445">
    <property type="entry name" value="mraY"/>
    <property type="match status" value="1"/>
</dbReference>
<gene>
    <name evidence="7" type="primary">mraY</name>
    <name evidence="10" type="ORF">bsdtw1_01957</name>
</gene>
<evidence type="ECO:0000256" key="4">
    <source>
        <dbReference type="ARBA" id="ARBA00022692"/>
    </source>
</evidence>
<dbReference type="GO" id="GO:0008360">
    <property type="term" value="P:regulation of cell shape"/>
    <property type="evidence" value="ECO:0007669"/>
    <property type="project" value="UniProtKB-KW"/>
</dbReference>
<keyword evidence="5 7" id="KW-1133">Transmembrane helix</keyword>
<dbReference type="Proteomes" id="UP000580568">
    <property type="component" value="Unassembled WGS sequence"/>
</dbReference>
<evidence type="ECO:0000313" key="10">
    <source>
        <dbReference type="EMBL" id="GFP75865.1"/>
    </source>
</evidence>
<dbReference type="GO" id="GO:0005886">
    <property type="term" value="C:plasma membrane"/>
    <property type="evidence" value="ECO:0007669"/>
    <property type="project" value="UniProtKB-SubCell"/>
</dbReference>
<reference evidence="10 11" key="1">
    <citation type="submission" date="2020-07" db="EMBL/GenBank/DDBJ databases">
        <title>A new beta-1,3-glucan-decomposing anaerobic bacterium isolated from anoxic soil subjected to biological soil disinfestation.</title>
        <authorList>
            <person name="Ueki A."/>
            <person name="Tonouchi A."/>
        </authorList>
    </citation>
    <scope>NUCLEOTIDE SEQUENCE [LARGE SCALE GENOMIC DNA]</scope>
    <source>
        <strain evidence="10 11">TW1</strain>
    </source>
</reference>
<evidence type="ECO:0000256" key="8">
    <source>
        <dbReference type="NCBIfam" id="TIGR00445"/>
    </source>
</evidence>
<dbReference type="Pfam" id="PF00953">
    <property type="entry name" value="Glycos_transf_4"/>
    <property type="match status" value="1"/>
</dbReference>
<feature type="transmembrane region" description="Helical" evidence="7">
    <location>
        <begin position="301"/>
        <end position="321"/>
    </location>
</feature>
<feature type="transmembrane region" description="Helical" evidence="7">
    <location>
        <begin position="108"/>
        <end position="125"/>
    </location>
</feature>
<comment type="caution">
    <text evidence="10">The sequence shown here is derived from an EMBL/GenBank/DDBJ whole genome shotgun (WGS) entry which is preliminary data.</text>
</comment>
<feature type="transmembrane region" description="Helical" evidence="7">
    <location>
        <begin position="199"/>
        <end position="216"/>
    </location>
</feature>
<keyword evidence="6 7" id="KW-0472">Membrane</keyword>
<dbReference type="PANTHER" id="PTHR22926">
    <property type="entry name" value="PHOSPHO-N-ACETYLMURAMOYL-PENTAPEPTIDE-TRANSFERASE"/>
    <property type="match status" value="1"/>
</dbReference>
<comment type="cofactor">
    <cofactor evidence="7 9">
        <name>Mg(2+)</name>
        <dbReference type="ChEBI" id="CHEBI:18420"/>
    </cofactor>
</comment>
<evidence type="ECO:0000256" key="2">
    <source>
        <dbReference type="ARBA" id="ARBA00005583"/>
    </source>
</evidence>
<dbReference type="GO" id="GO:0046872">
    <property type="term" value="F:metal ion binding"/>
    <property type="evidence" value="ECO:0007669"/>
    <property type="project" value="UniProtKB-KW"/>
</dbReference>
<organism evidence="10 11">
    <name type="scientific">Clostridium fungisolvens</name>
    <dbReference type="NCBI Taxonomy" id="1604897"/>
    <lineage>
        <taxon>Bacteria</taxon>
        <taxon>Bacillati</taxon>
        <taxon>Bacillota</taxon>
        <taxon>Clostridia</taxon>
        <taxon>Eubacteriales</taxon>
        <taxon>Clostridiaceae</taxon>
        <taxon>Clostridium</taxon>
    </lineage>
</organism>
<evidence type="ECO:0000256" key="9">
    <source>
        <dbReference type="PIRSR" id="PIRSR600715-1"/>
    </source>
</evidence>
<dbReference type="RefSeq" id="WP_183277335.1">
    <property type="nucleotide sequence ID" value="NZ_BLZR01000001.1"/>
</dbReference>
<keyword evidence="7" id="KW-0132">Cell division</keyword>
<dbReference type="InterPro" id="IPR003524">
    <property type="entry name" value="PNAcMuramoyl-5peptid_Trfase"/>
</dbReference>
<dbReference type="PROSITE" id="PS01348">
    <property type="entry name" value="MRAY_2"/>
    <property type="match status" value="1"/>
</dbReference>
<dbReference type="AlphaFoldDB" id="A0A6V8SHA2"/>
<dbReference type="InterPro" id="IPR018480">
    <property type="entry name" value="PNAcMuramoyl-5peptid_Trfase_CS"/>
</dbReference>
<comment type="catalytic activity">
    <reaction evidence="7">
        <text>UDP-N-acetyl-alpha-D-muramoyl-L-alanyl-gamma-D-glutamyl-meso-2,6-diaminopimeloyl-D-alanyl-D-alanine + di-trans,octa-cis-undecaprenyl phosphate = di-trans,octa-cis-undecaprenyl diphospho-N-acetyl-alpha-D-muramoyl-L-alanyl-D-glutamyl-meso-2,6-diaminopimeloyl-D-alanyl-D-alanine + UMP</text>
        <dbReference type="Rhea" id="RHEA:28386"/>
        <dbReference type="ChEBI" id="CHEBI:57865"/>
        <dbReference type="ChEBI" id="CHEBI:60392"/>
        <dbReference type="ChEBI" id="CHEBI:61386"/>
        <dbReference type="ChEBI" id="CHEBI:61387"/>
        <dbReference type="EC" id="2.7.8.13"/>
    </reaction>
</comment>
<keyword evidence="3 7" id="KW-0808">Transferase</keyword>
<feature type="transmembrane region" description="Helical" evidence="7">
    <location>
        <begin position="145"/>
        <end position="162"/>
    </location>
</feature>
<comment type="similarity">
    <text evidence="2 7">Belongs to the glycosyltransferase 4 family. MraY subfamily.</text>
</comment>
<dbReference type="GO" id="GO:0009252">
    <property type="term" value="P:peptidoglycan biosynthetic process"/>
    <property type="evidence" value="ECO:0007669"/>
    <property type="project" value="UniProtKB-UniRule"/>
</dbReference>
<feature type="binding site" evidence="9">
    <location>
        <position position="167"/>
    </location>
    <ligand>
        <name>Mg(2+)</name>
        <dbReference type="ChEBI" id="CHEBI:18420"/>
    </ligand>
</feature>
<name>A0A6V8SHA2_9CLOT</name>
<keyword evidence="4 7" id="KW-0812">Transmembrane</keyword>
<dbReference type="GO" id="GO:0008963">
    <property type="term" value="F:phospho-N-acetylmuramoyl-pentapeptide-transferase activity"/>
    <property type="evidence" value="ECO:0007669"/>
    <property type="project" value="UniProtKB-UniRule"/>
</dbReference>
<comment type="pathway">
    <text evidence="7">Cell wall biogenesis; peptidoglycan biosynthesis.</text>
</comment>
<accession>A0A6V8SHA2</accession>
<dbReference type="EMBL" id="BLZR01000001">
    <property type="protein sequence ID" value="GFP75865.1"/>
    <property type="molecule type" value="Genomic_DNA"/>
</dbReference>
<keyword evidence="11" id="KW-1185">Reference proteome</keyword>
<evidence type="ECO:0000256" key="3">
    <source>
        <dbReference type="ARBA" id="ARBA00022679"/>
    </source>
</evidence>